<gene>
    <name evidence="15" type="ORF">FHS92_002907</name>
</gene>
<feature type="transmembrane region" description="Helical" evidence="13">
    <location>
        <begin position="188"/>
        <end position="207"/>
    </location>
</feature>
<keyword evidence="6 13" id="KW-0812">Transmembrane</keyword>
<reference evidence="15 16" key="1">
    <citation type="submission" date="2020-08" db="EMBL/GenBank/DDBJ databases">
        <title>Genomic Encyclopedia of Type Strains, Phase IV (KMG-IV): sequencing the most valuable type-strain genomes for metagenomic binning, comparative biology and taxonomic classification.</title>
        <authorList>
            <person name="Goeker M."/>
        </authorList>
    </citation>
    <scope>NUCLEOTIDE SEQUENCE [LARGE SCALE GENOMIC DNA]</scope>
    <source>
        <strain evidence="15 16">DSM 102255</strain>
    </source>
</reference>
<feature type="transmembrane region" description="Helical" evidence="13">
    <location>
        <begin position="83"/>
        <end position="104"/>
    </location>
</feature>
<dbReference type="PANTHER" id="PTHR30529:SF1">
    <property type="entry name" value="CYTOCHROME B561 HOMOLOG 2"/>
    <property type="match status" value="1"/>
</dbReference>
<keyword evidence="16" id="KW-1185">Reference proteome</keyword>
<accession>A0A841J385</accession>
<dbReference type="Pfam" id="PF01292">
    <property type="entry name" value="Ni_hydr_CYTB"/>
    <property type="match status" value="1"/>
</dbReference>
<dbReference type="SMART" id="SM00867">
    <property type="entry name" value="YceI"/>
    <property type="match status" value="1"/>
</dbReference>
<keyword evidence="5" id="KW-0349">Heme</keyword>
<evidence type="ECO:0000256" key="3">
    <source>
        <dbReference type="ARBA" id="ARBA00022448"/>
    </source>
</evidence>
<comment type="subcellular location">
    <subcellularLocation>
        <location evidence="2">Cell membrane</location>
        <topology evidence="2">Multi-pass membrane protein</topology>
    </subcellularLocation>
</comment>
<dbReference type="GO" id="GO:0020037">
    <property type="term" value="F:heme binding"/>
    <property type="evidence" value="ECO:0007669"/>
    <property type="project" value="TreeGrafter"/>
</dbReference>
<dbReference type="Pfam" id="PF04264">
    <property type="entry name" value="YceI"/>
    <property type="match status" value="1"/>
</dbReference>
<dbReference type="EMBL" id="JACIJP010000005">
    <property type="protein sequence ID" value="MBB6125150.1"/>
    <property type="molecule type" value="Genomic_DNA"/>
</dbReference>
<sequence length="426" mass="45268">MSRYSRTAMTLHWVLALLLAFQLALGWRLEDIPKGPALFTAFQLHKSIGILILVLTLLRLAVRLMRPRPQLMADSVWARRLAHAVHLAFYAVLIGAPLTGWALVSTARLKLPTLLFGTIPLPHLPLPAFVHEPSEGAHSALALLGFVLFLLHVAGALRHQFVKDENILGRMIPLLGAGRHVSRARAGVATLVVLGIITTTFVAARFVSFGTSPTAPVNASAPAATLVDDDDAEESIVTNSAPVENATTNATAPALAAQPLARWTVASGGRLGFTASWNGTAIAGRFGSWKSDILFSPDALDASRITVTIDLASASTDDSQRDEMLQGGDFFDTAAHPQAVFTSSAIRSLGGDRYKADGSLQLHGVSKPVTLSFTLKIDGDTAKVTGSSRLDRTKFGVGTGEWAATDQIAAPVSVDFAFSAKRSTKP</sequence>
<evidence type="ECO:0000256" key="4">
    <source>
        <dbReference type="ARBA" id="ARBA00022475"/>
    </source>
</evidence>
<evidence type="ECO:0000256" key="2">
    <source>
        <dbReference type="ARBA" id="ARBA00004651"/>
    </source>
</evidence>
<keyword evidence="11 13" id="KW-0472">Membrane</keyword>
<proteinExistence type="inferred from homology"/>
<dbReference type="Proteomes" id="UP000552700">
    <property type="component" value="Unassembled WGS sequence"/>
</dbReference>
<evidence type="ECO:0000256" key="13">
    <source>
        <dbReference type="SAM" id="Phobius"/>
    </source>
</evidence>
<dbReference type="GO" id="GO:0022904">
    <property type="term" value="P:respiratory electron transport chain"/>
    <property type="evidence" value="ECO:0007669"/>
    <property type="project" value="InterPro"/>
</dbReference>
<dbReference type="GO" id="GO:0009055">
    <property type="term" value="F:electron transfer activity"/>
    <property type="evidence" value="ECO:0007669"/>
    <property type="project" value="InterPro"/>
</dbReference>
<dbReference type="SUPFAM" id="SSF81342">
    <property type="entry name" value="Transmembrane di-heme cytochromes"/>
    <property type="match status" value="1"/>
</dbReference>
<dbReference type="AlphaFoldDB" id="A0A841J385"/>
<comment type="caution">
    <text evidence="15">The sequence shown here is derived from an EMBL/GenBank/DDBJ whole genome shotgun (WGS) entry which is preliminary data.</text>
</comment>
<keyword evidence="7" id="KW-0479">Metal-binding</keyword>
<dbReference type="PANTHER" id="PTHR30529">
    <property type="entry name" value="CYTOCHROME B561"/>
    <property type="match status" value="1"/>
</dbReference>
<evidence type="ECO:0000256" key="8">
    <source>
        <dbReference type="ARBA" id="ARBA00022982"/>
    </source>
</evidence>
<evidence type="ECO:0000256" key="9">
    <source>
        <dbReference type="ARBA" id="ARBA00022989"/>
    </source>
</evidence>
<keyword evidence="8" id="KW-0249">Electron transport</keyword>
<keyword evidence="3" id="KW-0813">Transport</keyword>
<evidence type="ECO:0000256" key="12">
    <source>
        <dbReference type="ARBA" id="ARBA00037975"/>
    </source>
</evidence>
<dbReference type="Gene3D" id="2.40.128.110">
    <property type="entry name" value="Lipid/polyisoprenoid-binding, YceI-like"/>
    <property type="match status" value="1"/>
</dbReference>
<keyword evidence="4" id="KW-1003">Cell membrane</keyword>
<dbReference type="SUPFAM" id="SSF101874">
    <property type="entry name" value="YceI-like"/>
    <property type="match status" value="1"/>
</dbReference>
<evidence type="ECO:0000259" key="14">
    <source>
        <dbReference type="SMART" id="SM00867"/>
    </source>
</evidence>
<protein>
    <submittedName>
        <fullName evidence="15">Cytochrome b561/polyisoprenoid-binding protein YceI</fullName>
    </submittedName>
</protein>
<feature type="transmembrane region" description="Helical" evidence="13">
    <location>
        <begin position="136"/>
        <end position="157"/>
    </location>
</feature>
<comment type="similarity">
    <text evidence="12">Belongs to the cytochrome b561 family.</text>
</comment>
<comment type="cofactor">
    <cofactor evidence="1">
        <name>heme b</name>
        <dbReference type="ChEBI" id="CHEBI:60344"/>
    </cofactor>
</comment>
<feature type="transmembrane region" description="Helical" evidence="13">
    <location>
        <begin position="42"/>
        <end position="62"/>
    </location>
</feature>
<dbReference type="InterPro" id="IPR007372">
    <property type="entry name" value="Lipid/polyisoprenoid-bd_YceI"/>
</dbReference>
<dbReference type="InterPro" id="IPR016174">
    <property type="entry name" value="Di-haem_cyt_TM"/>
</dbReference>
<dbReference type="GO" id="GO:0046872">
    <property type="term" value="F:metal ion binding"/>
    <property type="evidence" value="ECO:0007669"/>
    <property type="project" value="UniProtKB-KW"/>
</dbReference>
<evidence type="ECO:0000313" key="15">
    <source>
        <dbReference type="EMBL" id="MBB6125150.1"/>
    </source>
</evidence>
<name>A0A841J385_9SPHN</name>
<keyword evidence="10" id="KW-0408">Iron</keyword>
<dbReference type="InterPro" id="IPR011577">
    <property type="entry name" value="Cyt_b561_bac/Ni-Hgenase"/>
</dbReference>
<evidence type="ECO:0000256" key="1">
    <source>
        <dbReference type="ARBA" id="ARBA00001970"/>
    </source>
</evidence>
<evidence type="ECO:0000256" key="10">
    <source>
        <dbReference type="ARBA" id="ARBA00023004"/>
    </source>
</evidence>
<dbReference type="InterPro" id="IPR036761">
    <property type="entry name" value="TTHA0802/YceI-like_sf"/>
</dbReference>
<feature type="domain" description="Lipid/polyisoprenoid-binding YceI-like" evidence="14">
    <location>
        <begin position="262"/>
        <end position="421"/>
    </location>
</feature>
<dbReference type="InterPro" id="IPR052168">
    <property type="entry name" value="Cytochrome_b561_oxidase"/>
</dbReference>
<dbReference type="GO" id="GO:0005886">
    <property type="term" value="C:plasma membrane"/>
    <property type="evidence" value="ECO:0007669"/>
    <property type="project" value="UniProtKB-SubCell"/>
</dbReference>
<evidence type="ECO:0000256" key="5">
    <source>
        <dbReference type="ARBA" id="ARBA00022617"/>
    </source>
</evidence>
<organism evidence="15 16">
    <name type="scientific">Sphingobium subterraneum</name>
    <dbReference type="NCBI Taxonomy" id="627688"/>
    <lineage>
        <taxon>Bacteria</taxon>
        <taxon>Pseudomonadati</taxon>
        <taxon>Pseudomonadota</taxon>
        <taxon>Alphaproteobacteria</taxon>
        <taxon>Sphingomonadales</taxon>
        <taxon>Sphingomonadaceae</taxon>
        <taxon>Sphingobium</taxon>
    </lineage>
</organism>
<evidence type="ECO:0000256" key="11">
    <source>
        <dbReference type="ARBA" id="ARBA00023136"/>
    </source>
</evidence>
<evidence type="ECO:0000256" key="6">
    <source>
        <dbReference type="ARBA" id="ARBA00022692"/>
    </source>
</evidence>
<evidence type="ECO:0000313" key="16">
    <source>
        <dbReference type="Proteomes" id="UP000552700"/>
    </source>
</evidence>
<evidence type="ECO:0000256" key="7">
    <source>
        <dbReference type="ARBA" id="ARBA00022723"/>
    </source>
</evidence>
<keyword evidence="9 13" id="KW-1133">Transmembrane helix</keyword>